<dbReference type="SMART" id="SM00327">
    <property type="entry name" value="VWA"/>
    <property type="match status" value="1"/>
</dbReference>
<keyword evidence="1" id="KW-1133">Transmembrane helix</keyword>
<dbReference type="EMBL" id="FJNE01000001">
    <property type="protein sequence ID" value="CZQ80899.1"/>
    <property type="molecule type" value="Genomic_DNA"/>
</dbReference>
<feature type="domain" description="VWFA" evidence="3">
    <location>
        <begin position="36"/>
        <end position="222"/>
    </location>
</feature>
<dbReference type="Gene3D" id="3.40.50.410">
    <property type="entry name" value="von Willebrand factor, type A domain"/>
    <property type="match status" value="1"/>
</dbReference>
<sequence length="826" mass="90191">MQLKKIMTIWLTMAIVGFGFMPSLSAAENSTSEEIAVSLVIDTSGSMAETDPGNLRKTAAEIFVDMLSPEDYVGIVSFSTDVKELAPMQSVGDATNKQAIKGTLAAIVGADGNTNYQLALQKAEQQLDSYTDKNIRKVIIFLTDGVPEPDYALRENAAFMSAYMDTLWQTTAQLGLKNYAVYALGFGTADPSTLQRIATDTRGEAKFLGSSSEIAVNFFEVLRTLKNRQGFWNETMPVTGETILPFQVDNYTSQVTMVVANDTTGTNVTVRSANGTDTTGKVVVQKNENYSIVTMNQADKELNGEWELVINGTGNVQLFGDKDLSLKSWLVEPKANTQLPLHEPIALSVAVTGELNEDMSVEVVVSKNGASETETIPLTLEAGNYVGSYDQVDQAGTYTLDTRIKDGGTIVTNSLTTVSVQQLPVLASEVALQDAIFKVSENQTVTGYLQMDGTQDITINSFNLVGNFADGRQEIYPMRDGEQESSGDAVTGDGIYTMVLPFDVEGDFFATLVVQGSYPGGNFTLEKEMGTYQVVSSGEIEGSLVETNLAGKPGGEVTMPLRLENHSGRSETVHVTLASENASSEEKILTLKPNQTVDAPLTVNLSEDASLEKQDFTVNVAAEDPLTIVKADIKGTVTVVSGTALFILNIRDFFAKNGAAVAIVLLLPLFAFMIGRLLYVLKMKKALQIPRYLEYKRIDFSEASQEMLLPKKIGEIVIGFGEMSSDADLVLNGPKIPYLLTVHVTTSHTNRKWLEGYRSLSKAYLPIHIELMTSPPGIFKLNREIFTNKEIYNQDSFESGGYQFTYRAEETLHEENKARNVLEGKM</sequence>
<dbReference type="Pfam" id="PF00092">
    <property type="entry name" value="VWA"/>
    <property type="match status" value="1"/>
</dbReference>
<dbReference type="RefSeq" id="WP_087029929.1">
    <property type="nucleotide sequence ID" value="NZ_FJNE01000001.1"/>
</dbReference>
<feature type="transmembrane region" description="Helical" evidence="1">
    <location>
        <begin position="659"/>
        <end position="681"/>
    </location>
</feature>
<accession>A0A143Y6C9</accession>
<dbReference type="PANTHER" id="PTHR10579:SF43">
    <property type="entry name" value="ZINC FINGER (C3HC4-TYPE RING FINGER) FAMILY PROTEIN"/>
    <property type="match status" value="1"/>
</dbReference>
<feature type="chain" id="PRO_5007514734" evidence="2">
    <location>
        <begin position="27"/>
        <end position="826"/>
    </location>
</feature>
<proteinExistence type="predicted"/>
<dbReference type="Proteomes" id="UP000242754">
    <property type="component" value="Unassembled WGS sequence"/>
</dbReference>
<reference evidence="4 5" key="1">
    <citation type="submission" date="2016-02" db="EMBL/GenBank/DDBJ databases">
        <authorList>
            <person name="Wen L."/>
            <person name="He K."/>
            <person name="Yang H."/>
        </authorList>
    </citation>
    <scope>NUCLEOTIDE SEQUENCE [LARGE SCALE GENOMIC DNA]</scope>
    <source>
        <strain evidence="4">Trichococcus palustris</strain>
    </source>
</reference>
<keyword evidence="2" id="KW-0732">Signal</keyword>
<dbReference type="OrthoDB" id="6206554at2"/>
<dbReference type="InterPro" id="IPR036465">
    <property type="entry name" value="vWFA_dom_sf"/>
</dbReference>
<gene>
    <name evidence="4" type="ORF">Tpal_132</name>
</gene>
<dbReference type="STRING" id="140314.SAMN04488076_102159"/>
<evidence type="ECO:0000313" key="4">
    <source>
        <dbReference type="EMBL" id="CZQ80899.1"/>
    </source>
</evidence>
<feature type="signal peptide" evidence="2">
    <location>
        <begin position="1"/>
        <end position="26"/>
    </location>
</feature>
<evidence type="ECO:0000256" key="1">
    <source>
        <dbReference type="SAM" id="Phobius"/>
    </source>
</evidence>
<dbReference type="AlphaFoldDB" id="A0A143Y6C9"/>
<dbReference type="CDD" id="cd00198">
    <property type="entry name" value="vWFA"/>
    <property type="match status" value="1"/>
</dbReference>
<dbReference type="PANTHER" id="PTHR10579">
    <property type="entry name" value="CALCIUM-ACTIVATED CHLORIDE CHANNEL REGULATOR"/>
    <property type="match status" value="1"/>
</dbReference>
<name>A0A143Y6C9_9LACT</name>
<evidence type="ECO:0000259" key="3">
    <source>
        <dbReference type="PROSITE" id="PS50234"/>
    </source>
</evidence>
<dbReference type="InterPro" id="IPR002035">
    <property type="entry name" value="VWF_A"/>
</dbReference>
<dbReference type="SUPFAM" id="SSF53300">
    <property type="entry name" value="vWA-like"/>
    <property type="match status" value="1"/>
</dbReference>
<evidence type="ECO:0000256" key="2">
    <source>
        <dbReference type="SAM" id="SignalP"/>
    </source>
</evidence>
<dbReference type="PROSITE" id="PS50234">
    <property type="entry name" value="VWFA"/>
    <property type="match status" value="1"/>
</dbReference>
<keyword evidence="5" id="KW-1185">Reference proteome</keyword>
<evidence type="ECO:0000313" key="5">
    <source>
        <dbReference type="Proteomes" id="UP000242754"/>
    </source>
</evidence>
<keyword evidence="1" id="KW-0812">Transmembrane</keyword>
<dbReference type="InterPro" id="IPR051266">
    <property type="entry name" value="CLCR"/>
</dbReference>
<organism evidence="4 5">
    <name type="scientific">Trichococcus palustris</name>
    <dbReference type="NCBI Taxonomy" id="140314"/>
    <lineage>
        <taxon>Bacteria</taxon>
        <taxon>Bacillati</taxon>
        <taxon>Bacillota</taxon>
        <taxon>Bacilli</taxon>
        <taxon>Lactobacillales</taxon>
        <taxon>Carnobacteriaceae</taxon>
        <taxon>Trichococcus</taxon>
    </lineage>
</organism>
<protein>
    <submittedName>
        <fullName evidence="4">von willebrand factor type a</fullName>
    </submittedName>
</protein>
<keyword evidence="1" id="KW-0472">Membrane</keyword>